<accession>A0A226CVK6</accession>
<reference evidence="3 4" key="1">
    <citation type="submission" date="2015-12" db="EMBL/GenBank/DDBJ databases">
        <title>The genome of Folsomia candida.</title>
        <authorList>
            <person name="Faddeeva A."/>
            <person name="Derks M.F."/>
            <person name="Anvar Y."/>
            <person name="Smit S."/>
            <person name="Van Straalen N."/>
            <person name="Roelofs D."/>
        </authorList>
    </citation>
    <scope>NUCLEOTIDE SEQUENCE [LARGE SCALE GENOMIC DNA]</scope>
    <source>
        <strain evidence="3 4">VU population</strain>
        <tissue evidence="3">Whole body</tissue>
    </source>
</reference>
<dbReference type="Proteomes" id="UP000198287">
    <property type="component" value="Unassembled WGS sequence"/>
</dbReference>
<feature type="region of interest" description="Disordered" evidence="1">
    <location>
        <begin position="453"/>
        <end position="473"/>
    </location>
</feature>
<feature type="compositionally biased region" description="Acidic residues" evidence="1">
    <location>
        <begin position="401"/>
        <end position="421"/>
    </location>
</feature>
<keyword evidence="4" id="KW-1185">Reference proteome</keyword>
<evidence type="ECO:0000313" key="3">
    <source>
        <dbReference type="EMBL" id="OXA36800.1"/>
    </source>
</evidence>
<dbReference type="InterPro" id="IPR038765">
    <property type="entry name" value="Papain-like_cys_pep_sf"/>
</dbReference>
<keyword evidence="2" id="KW-0812">Transmembrane</keyword>
<organism evidence="3 4">
    <name type="scientific">Folsomia candida</name>
    <name type="common">Springtail</name>
    <dbReference type="NCBI Taxonomy" id="158441"/>
    <lineage>
        <taxon>Eukaryota</taxon>
        <taxon>Metazoa</taxon>
        <taxon>Ecdysozoa</taxon>
        <taxon>Arthropoda</taxon>
        <taxon>Hexapoda</taxon>
        <taxon>Collembola</taxon>
        <taxon>Entomobryomorpha</taxon>
        <taxon>Isotomoidea</taxon>
        <taxon>Isotomidae</taxon>
        <taxon>Proisotominae</taxon>
        <taxon>Folsomia</taxon>
    </lineage>
</organism>
<evidence type="ECO:0000256" key="1">
    <source>
        <dbReference type="SAM" id="MobiDB-lite"/>
    </source>
</evidence>
<name>A0A226CVK6_FOLCA</name>
<evidence type="ECO:0000256" key="2">
    <source>
        <dbReference type="SAM" id="Phobius"/>
    </source>
</evidence>
<feature type="transmembrane region" description="Helical" evidence="2">
    <location>
        <begin position="315"/>
        <end position="341"/>
    </location>
</feature>
<feature type="region of interest" description="Disordered" evidence="1">
    <location>
        <begin position="386"/>
        <end position="421"/>
    </location>
</feature>
<sequence length="473" mass="53034">MRCAVSNTRVKSVHVVPRDALPSITFESSLPAAIGFNEQNSSETGTHWLFLWVDRDRSGGQIYGTFIDSYGRNYIDYKFPKLNFPIITANFSNLQMLDSSVCGYYVVYMTYYFARNYRPEEILKRFTAFPSRFNDNEVTPPPLIGNMRSFPLVIVVVVVAATSVAARLDVDMECRDCTQLASHAFLIYMSANSSLAQSTCTSKVEEFAADENLILDIRWNPEQCLDIIPYKFKTVSLRRDCQCSNSHESIMDLPKNCVDCVKSRNYWRVRVDGSQICFSPNLPRPDYFVQVVANLDTCQTLIPTTTPPPESIDGWFAAGFGLGVTTLVLLGVGVVAAVAAVRRLRRRRHERDGYRRLVDDDDPWTIAFRRRQRSGSAESELTLFRGVPQGTPIRDARGIDLPEEEEAPVEAVVNEEEGEEEVVAAAAAEAGDENVGGDVNKVPLVEVAVEVESPPLDFRRSGRKTKKPDRFGH</sequence>
<protein>
    <submittedName>
        <fullName evidence="3">Uncharacterized protein</fullName>
    </submittedName>
</protein>
<keyword evidence="2" id="KW-0472">Membrane</keyword>
<evidence type="ECO:0000313" key="4">
    <source>
        <dbReference type="Proteomes" id="UP000198287"/>
    </source>
</evidence>
<keyword evidence="2" id="KW-1133">Transmembrane helix</keyword>
<dbReference type="AlphaFoldDB" id="A0A226CVK6"/>
<dbReference type="SUPFAM" id="SSF54001">
    <property type="entry name" value="Cysteine proteinases"/>
    <property type="match status" value="1"/>
</dbReference>
<comment type="caution">
    <text evidence="3">The sequence shown here is derived from an EMBL/GenBank/DDBJ whole genome shotgun (WGS) entry which is preliminary data.</text>
</comment>
<proteinExistence type="predicted"/>
<gene>
    <name evidence="3" type="ORF">Fcan01_28440</name>
</gene>
<dbReference type="EMBL" id="LNIX01000072">
    <property type="protein sequence ID" value="OXA36800.1"/>
    <property type="molecule type" value="Genomic_DNA"/>
</dbReference>